<comment type="similarity">
    <text evidence="1">Belongs to the TPP enzyme family.</text>
</comment>
<evidence type="ECO:0000259" key="3">
    <source>
        <dbReference type="Pfam" id="PF02775"/>
    </source>
</evidence>
<dbReference type="SUPFAM" id="SSF52467">
    <property type="entry name" value="DHS-like NAD/FAD-binding domain"/>
    <property type="match status" value="1"/>
</dbReference>
<dbReference type="Gene3D" id="3.40.50.1220">
    <property type="entry name" value="TPP-binding domain"/>
    <property type="match status" value="1"/>
</dbReference>
<keyword evidence="6" id="KW-1185">Reference proteome</keyword>
<dbReference type="PANTHER" id="PTHR18968">
    <property type="entry name" value="THIAMINE PYROPHOSPHATE ENZYMES"/>
    <property type="match status" value="1"/>
</dbReference>
<dbReference type="Proteomes" id="UP001595848">
    <property type="component" value="Unassembled WGS sequence"/>
</dbReference>
<dbReference type="InterPro" id="IPR029061">
    <property type="entry name" value="THDP-binding"/>
</dbReference>
<evidence type="ECO:0000313" key="6">
    <source>
        <dbReference type="Proteomes" id="UP001595848"/>
    </source>
</evidence>
<evidence type="ECO:0000259" key="4">
    <source>
        <dbReference type="Pfam" id="PF02776"/>
    </source>
</evidence>
<keyword evidence="2" id="KW-0786">Thiamine pyrophosphate</keyword>
<dbReference type="InterPro" id="IPR012001">
    <property type="entry name" value="Thiamin_PyroP_enz_TPP-bd_dom"/>
</dbReference>
<proteinExistence type="inferred from homology"/>
<dbReference type="CDD" id="cd02002">
    <property type="entry name" value="TPP_BFDC"/>
    <property type="match status" value="1"/>
</dbReference>
<dbReference type="InterPro" id="IPR045229">
    <property type="entry name" value="TPP_enz"/>
</dbReference>
<dbReference type="SUPFAM" id="SSF52518">
    <property type="entry name" value="Thiamin diphosphate-binding fold (THDP-binding)"/>
    <property type="match status" value="2"/>
</dbReference>
<dbReference type="Pfam" id="PF02776">
    <property type="entry name" value="TPP_enzyme_N"/>
    <property type="match status" value="1"/>
</dbReference>
<protein>
    <submittedName>
        <fullName evidence="5">Thiamine pyrophosphate-requiring protein</fullName>
    </submittedName>
</protein>
<organism evidence="5 6">
    <name type="scientific">Candidimonas humi</name>
    <dbReference type="NCBI Taxonomy" id="683355"/>
    <lineage>
        <taxon>Bacteria</taxon>
        <taxon>Pseudomonadati</taxon>
        <taxon>Pseudomonadota</taxon>
        <taxon>Betaproteobacteria</taxon>
        <taxon>Burkholderiales</taxon>
        <taxon>Alcaligenaceae</taxon>
        <taxon>Candidimonas</taxon>
    </lineage>
</organism>
<dbReference type="CDD" id="cd07035">
    <property type="entry name" value="TPP_PYR_POX_like"/>
    <property type="match status" value="1"/>
</dbReference>
<dbReference type="InterPro" id="IPR000399">
    <property type="entry name" value="TPP-bd_CS"/>
</dbReference>
<dbReference type="PROSITE" id="PS00187">
    <property type="entry name" value="TPP_ENZYMES"/>
    <property type="match status" value="1"/>
</dbReference>
<dbReference type="PANTHER" id="PTHR18968:SF164">
    <property type="entry name" value="PYRUVATE DECARBOXYLASE"/>
    <property type="match status" value="1"/>
</dbReference>
<name>A0ABV8P129_9BURK</name>
<evidence type="ECO:0000313" key="5">
    <source>
        <dbReference type="EMBL" id="MFC4202112.1"/>
    </source>
</evidence>
<dbReference type="InterPro" id="IPR011766">
    <property type="entry name" value="TPP_enzyme_TPP-bd"/>
</dbReference>
<gene>
    <name evidence="5" type="ORF">ACFOY1_14225</name>
</gene>
<evidence type="ECO:0000256" key="2">
    <source>
        <dbReference type="ARBA" id="ARBA00023052"/>
    </source>
</evidence>
<sequence>MNQAASPAAAAAAPAMSDEPRSTAHYFLEGLNDVGVEYIFANLGTDHVELIEEMARWQREGRPMSRMVLCPHETVAIHMAAGYAALTGRGQAVMVHVDAGTANSAMGMHNMFRGRLPVMLIAGKAPYTMRGELPGSRDNYVHFVQDPFDIASLVRPYVKWEYTLPSGVVAKEALRRGHTVMHSDPPGPVYVNLPRETLAEEWRPAQVRDFPAEGYGKVAVGGIDPREAEAIARRLIDARNPIAVTSYLGRKAHAVQALEALAQRCGVRVYEFMPTYLNVSRDLPCFGGFDPKPGLADADMGLLLDVDVPWLPKFASARAETHWTHIDVDPVKRDFPMWGFATHTRLQADCGRALEQVLAAVEQLATPEFEARVAQRVAGWEQPNAARRAAMVRAAEAPGAVGAISPHYLCATLGAALRQDDVVVNEAIRNSLAVLNQIRRTQPLTLLGCAGGGLGYSGGVALGAKLARPGSRVVQIVGDGGFHFSAPTAVYAVAQNYRLPILTVVLDNGGWQAVKEAVLRVYPDGEAMAGNEFQARLEGERRRFDEVAQAFGAHGEQVLDPAELPAAVQRCLDALDRGQAALLNVRIGQV</sequence>
<dbReference type="RefSeq" id="WP_246600841.1">
    <property type="nucleotide sequence ID" value="NZ_JAHTBN010000012.1"/>
</dbReference>
<dbReference type="NCBIfam" id="NF006203">
    <property type="entry name" value="PRK08327.1"/>
    <property type="match status" value="1"/>
</dbReference>
<feature type="domain" description="Thiamine pyrophosphate enzyme N-terminal TPP-binding" evidence="4">
    <location>
        <begin position="23"/>
        <end position="150"/>
    </location>
</feature>
<comment type="caution">
    <text evidence="5">The sequence shown here is derived from an EMBL/GenBank/DDBJ whole genome shotgun (WGS) entry which is preliminary data.</text>
</comment>
<evidence type="ECO:0000256" key="1">
    <source>
        <dbReference type="ARBA" id="ARBA00007812"/>
    </source>
</evidence>
<dbReference type="EMBL" id="JBHSBV010000005">
    <property type="protein sequence ID" value="MFC4202112.1"/>
    <property type="molecule type" value="Genomic_DNA"/>
</dbReference>
<accession>A0ABV8P129</accession>
<dbReference type="Pfam" id="PF02775">
    <property type="entry name" value="TPP_enzyme_C"/>
    <property type="match status" value="1"/>
</dbReference>
<dbReference type="Gene3D" id="3.40.50.970">
    <property type="match status" value="2"/>
</dbReference>
<feature type="domain" description="Thiamine pyrophosphate enzyme TPP-binding" evidence="3">
    <location>
        <begin position="439"/>
        <end position="584"/>
    </location>
</feature>
<dbReference type="InterPro" id="IPR029035">
    <property type="entry name" value="DHS-like_NAD/FAD-binding_dom"/>
</dbReference>
<reference evidence="6" key="1">
    <citation type="journal article" date="2019" name="Int. J. Syst. Evol. Microbiol.">
        <title>The Global Catalogue of Microorganisms (GCM) 10K type strain sequencing project: providing services to taxonomists for standard genome sequencing and annotation.</title>
        <authorList>
            <consortium name="The Broad Institute Genomics Platform"/>
            <consortium name="The Broad Institute Genome Sequencing Center for Infectious Disease"/>
            <person name="Wu L."/>
            <person name="Ma J."/>
        </authorList>
    </citation>
    <scope>NUCLEOTIDE SEQUENCE [LARGE SCALE GENOMIC DNA]</scope>
    <source>
        <strain evidence="6">LMG 24813</strain>
    </source>
</reference>